<dbReference type="RefSeq" id="WP_006435854.1">
    <property type="nucleotide sequence ID" value="NZ_CP091855.1"/>
</dbReference>
<comment type="caution">
    <text evidence="2">The sequence shown here is derived from an EMBL/GenBank/DDBJ whole genome shotgun (WGS) entry which is preliminary data.</text>
</comment>
<dbReference type="Gene3D" id="3.40.50.620">
    <property type="entry name" value="HUPs"/>
    <property type="match status" value="1"/>
</dbReference>
<evidence type="ECO:0000259" key="1">
    <source>
        <dbReference type="Pfam" id="PF00582"/>
    </source>
</evidence>
<dbReference type="InterPro" id="IPR006016">
    <property type="entry name" value="UspA"/>
</dbReference>
<reference evidence="2" key="1">
    <citation type="submission" date="2023-10" db="EMBL/GenBank/DDBJ databases">
        <title>Development of a sustainable strategy for remediation of hydrocarbon-contaminated territories based on the waste exchange concept.</title>
        <authorList>
            <person name="Krivoruchko A."/>
        </authorList>
    </citation>
    <scope>NUCLEOTIDE SEQUENCE</scope>
    <source>
        <strain evidence="2">IEGM 1279</strain>
    </source>
</reference>
<dbReference type="Proteomes" id="UP001185922">
    <property type="component" value="Unassembled WGS sequence"/>
</dbReference>
<accession>A0AAE4RAQ7</accession>
<organism evidence="2 3">
    <name type="scientific">Gordonia amicalis</name>
    <dbReference type="NCBI Taxonomy" id="89053"/>
    <lineage>
        <taxon>Bacteria</taxon>
        <taxon>Bacillati</taxon>
        <taxon>Actinomycetota</taxon>
        <taxon>Actinomycetes</taxon>
        <taxon>Mycobacteriales</taxon>
        <taxon>Gordoniaceae</taxon>
        <taxon>Gordonia</taxon>
    </lineage>
</organism>
<feature type="domain" description="UspA" evidence="1">
    <location>
        <begin position="28"/>
        <end position="144"/>
    </location>
</feature>
<gene>
    <name evidence="2" type="ORF">R3Q15_16860</name>
</gene>
<protein>
    <submittedName>
        <fullName evidence="2">Universal stress protein</fullName>
    </submittedName>
</protein>
<dbReference type="AlphaFoldDB" id="A0AAE4RAQ7"/>
<name>A0AAE4RAQ7_9ACTN</name>
<dbReference type="GeneID" id="77173982"/>
<proteinExistence type="predicted"/>
<dbReference type="Pfam" id="PF00582">
    <property type="entry name" value="Usp"/>
    <property type="match status" value="1"/>
</dbReference>
<dbReference type="InterPro" id="IPR014729">
    <property type="entry name" value="Rossmann-like_a/b/a_fold"/>
</dbReference>
<dbReference type="CDD" id="cd00293">
    <property type="entry name" value="USP-like"/>
    <property type="match status" value="1"/>
</dbReference>
<sequence length="201" mass="21645">MTLHPGRNGPQWLASPAVPELHGLSAGRPVVVGVSGSEASRRAIKTAVRATGGTSDILLVCATRRSRRDEAPTGLHDALKGESYLLTGQATVAEQLRTARELAIWLGARSVEIVTDFGDPVTVLQHAADRFGAGAVVLGTSGRRPGWTAKSLARRLDTEVDLVVTDGRLHHHRRFATREASLRTIRWTPGWTVPQRGLASR</sequence>
<evidence type="ECO:0000313" key="2">
    <source>
        <dbReference type="EMBL" id="MDV6313540.1"/>
    </source>
</evidence>
<dbReference type="SUPFAM" id="SSF52402">
    <property type="entry name" value="Adenine nucleotide alpha hydrolases-like"/>
    <property type="match status" value="1"/>
</dbReference>
<dbReference type="EMBL" id="JAWLKH010000019">
    <property type="protein sequence ID" value="MDV6313540.1"/>
    <property type="molecule type" value="Genomic_DNA"/>
</dbReference>
<evidence type="ECO:0000313" key="3">
    <source>
        <dbReference type="Proteomes" id="UP001185922"/>
    </source>
</evidence>